<dbReference type="EMBL" id="JBEPEK010000030">
    <property type="protein sequence ID" value="MER7179123.1"/>
    <property type="molecule type" value="Genomic_DNA"/>
</dbReference>
<dbReference type="InterPro" id="IPR051556">
    <property type="entry name" value="N-term/lysine_N-AcTrnsfr"/>
</dbReference>
<keyword evidence="5" id="KW-1185">Reference proteome</keyword>
<dbReference type="PROSITE" id="PS51186">
    <property type="entry name" value="GNAT"/>
    <property type="match status" value="1"/>
</dbReference>
<evidence type="ECO:0000313" key="4">
    <source>
        <dbReference type="EMBL" id="MER7179123.1"/>
    </source>
</evidence>
<evidence type="ECO:0000259" key="3">
    <source>
        <dbReference type="PROSITE" id="PS51186"/>
    </source>
</evidence>
<sequence length="118" mass="13124">MQSLIEIELLAVAEPHRRRGIATALLATAEESARNAGGHLAFAKVRIGAFTTMHWYRKCGYTVAAQSEPVVFRTRWGLESRDDGSDGYQLAVKALQPGIVLRRRMERDSSMLIAEHDA</sequence>
<comment type="caution">
    <text evidence="4">The sequence shown here is derived from an EMBL/GenBank/DDBJ whole genome shotgun (WGS) entry which is preliminary data.</text>
</comment>
<dbReference type="Proteomes" id="UP001474181">
    <property type="component" value="Unassembled WGS sequence"/>
</dbReference>
<dbReference type="CDD" id="cd04301">
    <property type="entry name" value="NAT_SF"/>
    <property type="match status" value="1"/>
</dbReference>
<dbReference type="RefSeq" id="WP_350778049.1">
    <property type="nucleotide sequence ID" value="NZ_JBEPEK010000030.1"/>
</dbReference>
<dbReference type="Gene3D" id="3.40.630.30">
    <property type="match status" value="1"/>
</dbReference>
<protein>
    <submittedName>
        <fullName evidence="4">GNAT family N-acetyltransferase</fullName>
    </submittedName>
</protein>
<keyword evidence="2" id="KW-0012">Acyltransferase</keyword>
<reference evidence="4 5" key="1">
    <citation type="submission" date="2024-06" db="EMBL/GenBank/DDBJ databases">
        <title>The Natural Products Discovery Center: Release of the First 8490 Sequenced Strains for Exploring Actinobacteria Biosynthetic Diversity.</title>
        <authorList>
            <person name="Kalkreuter E."/>
            <person name="Kautsar S.A."/>
            <person name="Yang D."/>
            <person name="Bader C.D."/>
            <person name="Teijaro C.N."/>
            <person name="Fluegel L."/>
            <person name="Davis C.M."/>
            <person name="Simpson J.R."/>
            <person name="Lauterbach L."/>
            <person name="Steele A.D."/>
            <person name="Gui C."/>
            <person name="Meng S."/>
            <person name="Li G."/>
            <person name="Viehrig K."/>
            <person name="Ye F."/>
            <person name="Su P."/>
            <person name="Kiefer A.F."/>
            <person name="Nichols A."/>
            <person name="Cepeda A.J."/>
            <person name="Yan W."/>
            <person name="Fan B."/>
            <person name="Jiang Y."/>
            <person name="Adhikari A."/>
            <person name="Zheng C.-J."/>
            <person name="Schuster L."/>
            <person name="Cowan T.M."/>
            <person name="Smanski M.J."/>
            <person name="Chevrette M.G."/>
            <person name="De Carvalho L.P.S."/>
            <person name="Shen B."/>
        </authorList>
    </citation>
    <scope>NUCLEOTIDE SEQUENCE [LARGE SCALE GENOMIC DNA]</scope>
    <source>
        <strain evidence="4 5">NPDC000234</strain>
    </source>
</reference>
<accession>A0ABV1WQJ2</accession>
<organism evidence="4 5">
    <name type="scientific">Streptomyces hyaluromycini</name>
    <dbReference type="NCBI Taxonomy" id="1377993"/>
    <lineage>
        <taxon>Bacteria</taxon>
        <taxon>Bacillati</taxon>
        <taxon>Actinomycetota</taxon>
        <taxon>Actinomycetes</taxon>
        <taxon>Kitasatosporales</taxon>
        <taxon>Streptomycetaceae</taxon>
        <taxon>Streptomyces</taxon>
    </lineage>
</organism>
<dbReference type="InterPro" id="IPR016181">
    <property type="entry name" value="Acyl_CoA_acyltransferase"/>
</dbReference>
<dbReference type="Pfam" id="PF00583">
    <property type="entry name" value="Acetyltransf_1"/>
    <property type="match status" value="1"/>
</dbReference>
<dbReference type="InterPro" id="IPR000182">
    <property type="entry name" value="GNAT_dom"/>
</dbReference>
<name>A0ABV1WQJ2_9ACTN</name>
<evidence type="ECO:0000256" key="2">
    <source>
        <dbReference type="ARBA" id="ARBA00023315"/>
    </source>
</evidence>
<proteinExistence type="predicted"/>
<keyword evidence="1" id="KW-0808">Transferase</keyword>
<gene>
    <name evidence="4" type="ORF">ABT404_06515</name>
</gene>
<evidence type="ECO:0000256" key="1">
    <source>
        <dbReference type="ARBA" id="ARBA00022679"/>
    </source>
</evidence>
<evidence type="ECO:0000313" key="5">
    <source>
        <dbReference type="Proteomes" id="UP001474181"/>
    </source>
</evidence>
<dbReference type="SUPFAM" id="SSF55729">
    <property type="entry name" value="Acyl-CoA N-acyltransferases (Nat)"/>
    <property type="match status" value="1"/>
</dbReference>
<dbReference type="PANTHER" id="PTHR42919">
    <property type="entry name" value="N-ALPHA-ACETYLTRANSFERASE"/>
    <property type="match status" value="1"/>
</dbReference>
<feature type="domain" description="N-acetyltransferase" evidence="3">
    <location>
        <begin position="1"/>
        <end position="79"/>
    </location>
</feature>
<dbReference type="PANTHER" id="PTHR42919:SF8">
    <property type="entry name" value="N-ALPHA-ACETYLTRANSFERASE 50"/>
    <property type="match status" value="1"/>
</dbReference>